<dbReference type="KEGG" id="fli:Fleli_3461"/>
<proteinExistence type="predicted"/>
<dbReference type="Gene3D" id="3.40.50.1820">
    <property type="entry name" value="alpha/beta hydrolase"/>
    <property type="match status" value="2"/>
</dbReference>
<evidence type="ECO:0000313" key="3">
    <source>
        <dbReference type="Proteomes" id="UP000006054"/>
    </source>
</evidence>
<dbReference type="SUPFAM" id="SSF53474">
    <property type="entry name" value="alpha/beta-Hydrolases"/>
    <property type="match status" value="1"/>
</dbReference>
<dbReference type="EMBL" id="CP003345">
    <property type="protein sequence ID" value="AFM05781.1"/>
    <property type="molecule type" value="Genomic_DNA"/>
</dbReference>
<organism evidence="2 3">
    <name type="scientific">Bernardetia litoralis (strain ATCC 23117 / DSM 6794 / NBRC 15988 / NCIMB 1366 / Fx l1 / Sio-4)</name>
    <name type="common">Flexibacter litoralis</name>
    <dbReference type="NCBI Taxonomy" id="880071"/>
    <lineage>
        <taxon>Bacteria</taxon>
        <taxon>Pseudomonadati</taxon>
        <taxon>Bacteroidota</taxon>
        <taxon>Cytophagia</taxon>
        <taxon>Cytophagales</taxon>
        <taxon>Bernardetiaceae</taxon>
        <taxon>Bernardetia</taxon>
    </lineage>
</organism>
<gene>
    <name evidence="2" type="ordered locus">Fleli_3461</name>
</gene>
<reference evidence="3" key="1">
    <citation type="submission" date="2012-06" db="EMBL/GenBank/DDBJ databases">
        <title>The complete genome of Flexibacter litoralis DSM 6794.</title>
        <authorList>
            <person name="Lucas S."/>
            <person name="Copeland A."/>
            <person name="Lapidus A."/>
            <person name="Glavina del Rio T."/>
            <person name="Dalin E."/>
            <person name="Tice H."/>
            <person name="Bruce D."/>
            <person name="Goodwin L."/>
            <person name="Pitluck S."/>
            <person name="Peters L."/>
            <person name="Ovchinnikova G."/>
            <person name="Lu M."/>
            <person name="Kyrpides N."/>
            <person name="Mavromatis K."/>
            <person name="Ivanova N."/>
            <person name="Brettin T."/>
            <person name="Detter J.C."/>
            <person name="Han C."/>
            <person name="Larimer F."/>
            <person name="Land M."/>
            <person name="Hauser L."/>
            <person name="Markowitz V."/>
            <person name="Cheng J.-F."/>
            <person name="Hugenholtz P."/>
            <person name="Woyke T."/>
            <person name="Wu D."/>
            <person name="Spring S."/>
            <person name="Lang E."/>
            <person name="Kopitz M."/>
            <person name="Brambilla E."/>
            <person name="Klenk H.-P."/>
            <person name="Eisen J.A."/>
        </authorList>
    </citation>
    <scope>NUCLEOTIDE SEQUENCE [LARGE SCALE GENOMIC DNA]</scope>
    <source>
        <strain evidence="3">ATCC 23117 / DSM 6794 / NBRC 15988 / NCIMB 1366 / Sio-4</strain>
    </source>
</reference>
<name>I4AP96_BERLS</name>
<dbReference type="STRING" id="880071.Fleli_3461"/>
<dbReference type="Proteomes" id="UP000006054">
    <property type="component" value="Chromosome"/>
</dbReference>
<evidence type="ECO:0000313" key="2">
    <source>
        <dbReference type="EMBL" id="AFM05781.1"/>
    </source>
</evidence>
<dbReference type="Pfam" id="PF12146">
    <property type="entry name" value="Hydrolase_4"/>
    <property type="match status" value="1"/>
</dbReference>
<dbReference type="InterPro" id="IPR022742">
    <property type="entry name" value="Hydrolase_4"/>
</dbReference>
<feature type="domain" description="Serine aminopeptidase S33" evidence="1">
    <location>
        <begin position="37"/>
        <end position="195"/>
    </location>
</feature>
<protein>
    <recommendedName>
        <fullName evidence="1">Serine aminopeptidase S33 domain-containing protein</fullName>
    </recommendedName>
</protein>
<dbReference type="AlphaFoldDB" id="I4AP96"/>
<evidence type="ECO:0000259" key="1">
    <source>
        <dbReference type="Pfam" id="PF12146"/>
    </source>
</evidence>
<dbReference type="PANTHER" id="PTHR11005">
    <property type="entry name" value="LYSOSOMAL ACID LIPASE-RELATED"/>
    <property type="match status" value="1"/>
</dbReference>
<sequence>MNLFFFDLKTEQNDILHLKRIYKSGLEATELKKLPSILLIHGSVENGRIFYSIKGKGFGSYLAQNGFDVFAADLRGKGESKPLVNPKSTFGQTEYILEDLPAFANKVKEIKGSFPNFWAAHSWGGVMIPPFMLRFPKIAEATKKMVFFGSKRRIRTKGIEKLIKVDFVWNFLAKVSSKILGYMPTTKFGFGTDDESRGFIIESNKWIKEDKWICRDKFDYQTNFQSLKQKNGYFPPTIHIAGANDTILGNPNDVKLLMDEIDNDSDVFWLLSKSNQNLHDYDHNNMLTHKDTINDHFPKILEWLKK</sequence>
<dbReference type="OrthoDB" id="9777090at2"/>
<dbReference type="eggNOG" id="COG2267">
    <property type="taxonomic scope" value="Bacteria"/>
</dbReference>
<keyword evidence="3" id="KW-1185">Reference proteome</keyword>
<dbReference type="InterPro" id="IPR029058">
    <property type="entry name" value="AB_hydrolase_fold"/>
</dbReference>
<accession>I4AP96</accession>
<dbReference type="HOGENOM" id="CLU_911194_0_0_10"/>
<dbReference type="RefSeq" id="WP_014799207.1">
    <property type="nucleotide sequence ID" value="NC_018018.1"/>
</dbReference>